<dbReference type="InterPro" id="IPR008271">
    <property type="entry name" value="Ser/Thr_kinase_AS"/>
</dbReference>
<protein>
    <recommendedName>
        <fullName evidence="12">Ribosomal protein S6 kinase</fullName>
        <ecNumber evidence="12">2.7.11.1</ecNumber>
    </recommendedName>
</protein>
<evidence type="ECO:0000256" key="15">
    <source>
        <dbReference type="PROSITE-ProRule" id="PRU10141"/>
    </source>
</evidence>
<dbReference type="STRING" id="158441.A0A226DYC1"/>
<dbReference type="FunFam" id="3.30.200.20:FF:000013">
    <property type="entry name" value="Ribosomal protein S6 kinase"/>
    <property type="match status" value="1"/>
</dbReference>
<evidence type="ECO:0000256" key="1">
    <source>
        <dbReference type="ARBA" id="ARBA00001946"/>
    </source>
</evidence>
<feature type="region of interest" description="Disordered" evidence="16">
    <location>
        <begin position="755"/>
        <end position="787"/>
    </location>
</feature>
<dbReference type="Proteomes" id="UP000198287">
    <property type="component" value="Unassembled WGS sequence"/>
</dbReference>
<dbReference type="Gene3D" id="3.30.200.20">
    <property type="entry name" value="Phosphorylase Kinase, domain 1"/>
    <property type="match status" value="2"/>
</dbReference>
<dbReference type="InterPro" id="IPR017441">
    <property type="entry name" value="Protein_kinase_ATP_BS"/>
</dbReference>
<evidence type="ECO:0000259" key="18">
    <source>
        <dbReference type="PROSITE" id="PS51285"/>
    </source>
</evidence>
<organism evidence="19 20">
    <name type="scientific">Folsomia candida</name>
    <name type="common">Springtail</name>
    <dbReference type="NCBI Taxonomy" id="158441"/>
    <lineage>
        <taxon>Eukaryota</taxon>
        <taxon>Metazoa</taxon>
        <taxon>Ecdysozoa</taxon>
        <taxon>Arthropoda</taxon>
        <taxon>Hexapoda</taxon>
        <taxon>Collembola</taxon>
        <taxon>Entomobryomorpha</taxon>
        <taxon>Isotomoidea</taxon>
        <taxon>Isotomidae</taxon>
        <taxon>Proisotominae</taxon>
        <taxon>Folsomia</taxon>
    </lineage>
</organism>
<dbReference type="InterPro" id="IPR016239">
    <property type="entry name" value="Ribosomal_S6_kinase_II"/>
</dbReference>
<dbReference type="PANTHER" id="PTHR24351">
    <property type="entry name" value="RIBOSOMAL PROTEIN S6 KINASE"/>
    <property type="match status" value="1"/>
</dbReference>
<comment type="cofactor">
    <cofactor evidence="1 12">
        <name>Mg(2+)</name>
        <dbReference type="ChEBI" id="CHEBI:18420"/>
    </cofactor>
</comment>
<dbReference type="PIRSF" id="PIRSF000606">
    <property type="entry name" value="Ribsml_S6_kin_2"/>
    <property type="match status" value="1"/>
</dbReference>
<comment type="catalytic activity">
    <reaction evidence="10 12">
        <text>L-threonyl-[protein] + ATP = O-phospho-L-threonyl-[protein] + ADP + H(+)</text>
        <dbReference type="Rhea" id="RHEA:46608"/>
        <dbReference type="Rhea" id="RHEA-COMP:11060"/>
        <dbReference type="Rhea" id="RHEA-COMP:11605"/>
        <dbReference type="ChEBI" id="CHEBI:15378"/>
        <dbReference type="ChEBI" id="CHEBI:30013"/>
        <dbReference type="ChEBI" id="CHEBI:30616"/>
        <dbReference type="ChEBI" id="CHEBI:61977"/>
        <dbReference type="ChEBI" id="CHEBI:456216"/>
        <dbReference type="EC" id="2.7.11.1"/>
    </reaction>
</comment>
<dbReference type="SUPFAM" id="SSF56112">
    <property type="entry name" value="Protein kinase-like (PK-like)"/>
    <property type="match status" value="2"/>
</dbReference>
<accession>A0A226DYC1</accession>
<dbReference type="EMBL" id="LNIX01000009">
    <property type="protein sequence ID" value="OXA50465.1"/>
    <property type="molecule type" value="Genomic_DNA"/>
</dbReference>
<evidence type="ECO:0000256" key="2">
    <source>
        <dbReference type="ARBA" id="ARBA00009804"/>
    </source>
</evidence>
<comment type="similarity">
    <text evidence="2 12">Belongs to the protein kinase superfamily. AGC Ser/Thr protein kinase family. S6 kinase subfamily.</text>
</comment>
<dbReference type="OMA" id="GAMKATY"/>
<dbReference type="GO" id="GO:0035556">
    <property type="term" value="P:intracellular signal transduction"/>
    <property type="evidence" value="ECO:0007669"/>
    <property type="project" value="InterPro"/>
</dbReference>
<evidence type="ECO:0000256" key="11">
    <source>
        <dbReference type="ARBA" id="ARBA00048679"/>
    </source>
</evidence>
<evidence type="ECO:0000256" key="4">
    <source>
        <dbReference type="ARBA" id="ARBA00022553"/>
    </source>
</evidence>
<keyword evidence="7 12" id="KW-0547">Nucleotide-binding</keyword>
<feature type="binding site" evidence="14">
    <location>
        <begin position="103"/>
        <end position="111"/>
    </location>
    <ligand>
        <name>ATP</name>
        <dbReference type="ChEBI" id="CHEBI:30616"/>
    </ligand>
</feature>
<dbReference type="PROSITE" id="PS00108">
    <property type="entry name" value="PROTEIN_KINASE_ST"/>
    <property type="match status" value="1"/>
</dbReference>
<keyword evidence="5 12" id="KW-0808">Transferase</keyword>
<dbReference type="GO" id="GO:0005524">
    <property type="term" value="F:ATP binding"/>
    <property type="evidence" value="ECO:0007669"/>
    <property type="project" value="UniProtKB-UniRule"/>
</dbReference>
<evidence type="ECO:0000256" key="7">
    <source>
        <dbReference type="ARBA" id="ARBA00022741"/>
    </source>
</evidence>
<dbReference type="InterPro" id="IPR017892">
    <property type="entry name" value="Pkinase_C"/>
</dbReference>
<dbReference type="OrthoDB" id="63267at2759"/>
<dbReference type="Pfam" id="PF00433">
    <property type="entry name" value="Pkinase_C"/>
    <property type="match status" value="1"/>
</dbReference>
<dbReference type="Gene3D" id="1.10.510.10">
    <property type="entry name" value="Transferase(Phosphotransferase) domain 1"/>
    <property type="match status" value="2"/>
</dbReference>
<feature type="domain" description="AGC-kinase C-terminal" evidence="18">
    <location>
        <begin position="354"/>
        <end position="423"/>
    </location>
</feature>
<feature type="region of interest" description="Disordered" evidence="16">
    <location>
        <begin position="1"/>
        <end position="73"/>
    </location>
</feature>
<feature type="active site" description="Proton acceptor" evidence="13">
    <location>
        <position position="222"/>
    </location>
</feature>
<dbReference type="InterPro" id="IPR011009">
    <property type="entry name" value="Kinase-like_dom_sf"/>
</dbReference>
<dbReference type="Pfam" id="PF00069">
    <property type="entry name" value="Pkinase"/>
    <property type="match status" value="2"/>
</dbReference>
<keyword evidence="3 12" id="KW-0723">Serine/threonine-protein kinase</keyword>
<dbReference type="PROSITE" id="PS51285">
    <property type="entry name" value="AGC_KINASE_CTER"/>
    <property type="match status" value="1"/>
</dbReference>
<evidence type="ECO:0000256" key="5">
    <source>
        <dbReference type="ARBA" id="ARBA00022679"/>
    </source>
</evidence>
<dbReference type="SMART" id="SM00133">
    <property type="entry name" value="S_TK_X"/>
    <property type="match status" value="1"/>
</dbReference>
<keyword evidence="4" id="KW-0597">Phosphoprotein</keyword>
<keyword evidence="8 12" id="KW-0418">Kinase</keyword>
<sequence length="787" mass="87671">MPLANQLGVPWGDTKRPPDDEMGMEMEILVDEQVDPSPHSSQSQRNNANNNGSKGVSPTETPTDDLNGEGPMSGVEAEIEVNDVTCEGHEKADPSQFELLKVLGQGSFGKVFLVRKVVGSDAGTMYAMKVLRKATLKVRDRVRTKMERNILTEVQHPFIVKLHYAFQSEAKLYLILDFLRGGDLFNRLAKEIMFTEEDVKFYLAELALALDHLHSIGIIYRDLKPENILLDSEGHISLTDFGLSKQPLEDENAYSFCGTVEYMAPCVVNRKGHTYSADWWSFGVLMYEMLTGCLPFQGTDRKETMVQILKAKLGMPQFLSPEAQSLLRALFKRNPTNRLGAGGVQEIKSHCFFEGIDWEKLYLKEVVPPFKPGISRADDAFYFDTEFTSRTPKDSPGVPASANAHELFRGFSFIASCLLDDNMNSSPVHNSISNSVIVGGGASIVSDNKPKPDIFRSAIRTSNILDEYEMKDEIAKGAYATCRRCVHKISRVEQAVKIITKGTHEWHDEVDILLRHSQHLHIVTLYNVYEDSNNVYLITELLRGGELLDKILTQKRLSEREAADIMAVLVDTVAYLHRHGVVHRDLQPANIVYADVAQTPEGIRVCDFGFAKQLRAENGLLMTPCYTANFVAPEVLRKQGYDAACDIWSLGVILYTMLSGKTPFATGANDPPAMILSRIGTGEIDVTSGNWTNVSESAKSIVRKMLDVDPAKRPFAKDIAHCLWLKNRNLLPSQALAIEYPSSLKSAIQATYSALSQSPKAPPLGPIVQSELARRRQRSRPHSSSEM</sequence>
<evidence type="ECO:0000256" key="9">
    <source>
        <dbReference type="ARBA" id="ARBA00022840"/>
    </source>
</evidence>
<feature type="binding site" evidence="14">
    <location>
        <begin position="474"/>
        <end position="482"/>
    </location>
    <ligand>
        <name>ATP</name>
        <dbReference type="ChEBI" id="CHEBI:30616"/>
    </ligand>
</feature>
<dbReference type="CDD" id="cd05582">
    <property type="entry name" value="STKc_RSK_N"/>
    <property type="match status" value="1"/>
</dbReference>
<comment type="catalytic activity">
    <reaction evidence="11 12">
        <text>L-seryl-[protein] + ATP = O-phospho-L-seryl-[protein] + ADP + H(+)</text>
        <dbReference type="Rhea" id="RHEA:17989"/>
        <dbReference type="Rhea" id="RHEA-COMP:9863"/>
        <dbReference type="Rhea" id="RHEA-COMP:11604"/>
        <dbReference type="ChEBI" id="CHEBI:15378"/>
        <dbReference type="ChEBI" id="CHEBI:29999"/>
        <dbReference type="ChEBI" id="CHEBI:30616"/>
        <dbReference type="ChEBI" id="CHEBI:83421"/>
        <dbReference type="ChEBI" id="CHEBI:456216"/>
        <dbReference type="EC" id="2.7.11.1"/>
    </reaction>
</comment>
<reference evidence="19 20" key="1">
    <citation type="submission" date="2015-12" db="EMBL/GenBank/DDBJ databases">
        <title>The genome of Folsomia candida.</title>
        <authorList>
            <person name="Faddeeva A."/>
            <person name="Derks M.F."/>
            <person name="Anvar Y."/>
            <person name="Smit S."/>
            <person name="Van Straalen N."/>
            <person name="Roelofs D."/>
        </authorList>
    </citation>
    <scope>NUCLEOTIDE SEQUENCE [LARGE SCALE GENOMIC DNA]</scope>
    <source>
        <strain evidence="19 20">VU population</strain>
        <tissue evidence="19">Whole body</tissue>
    </source>
</reference>
<feature type="compositionally biased region" description="Low complexity" evidence="16">
    <location>
        <begin position="40"/>
        <end position="57"/>
    </location>
</feature>
<dbReference type="FunFam" id="1.10.510.10:FF:001170">
    <property type="entry name" value="Ribosomal protein S6 kinase alpha-1"/>
    <property type="match status" value="1"/>
</dbReference>
<dbReference type="PROSITE" id="PS50011">
    <property type="entry name" value="PROTEIN_KINASE_DOM"/>
    <property type="match status" value="2"/>
</dbReference>
<dbReference type="PROSITE" id="PS00107">
    <property type="entry name" value="PROTEIN_KINASE_ATP"/>
    <property type="match status" value="1"/>
</dbReference>
<keyword evidence="9 12" id="KW-0067">ATP-binding</keyword>
<evidence type="ECO:0000256" key="8">
    <source>
        <dbReference type="ARBA" id="ARBA00022777"/>
    </source>
</evidence>
<dbReference type="InterPro" id="IPR000719">
    <property type="entry name" value="Prot_kinase_dom"/>
</dbReference>
<evidence type="ECO:0000256" key="10">
    <source>
        <dbReference type="ARBA" id="ARBA00047899"/>
    </source>
</evidence>
<dbReference type="InterPro" id="IPR041906">
    <property type="entry name" value="RSK_N"/>
</dbReference>
<dbReference type="SMART" id="SM00220">
    <property type="entry name" value="S_TKc"/>
    <property type="match status" value="2"/>
</dbReference>
<evidence type="ECO:0000256" key="6">
    <source>
        <dbReference type="ARBA" id="ARBA00022737"/>
    </source>
</evidence>
<name>A0A226DYC1_FOLCA</name>
<proteinExistence type="inferred from homology"/>
<feature type="binding site" evidence="14">
    <location>
        <position position="497"/>
    </location>
    <ligand>
        <name>ATP</name>
        <dbReference type="ChEBI" id="CHEBI:30616"/>
    </ligand>
</feature>
<comment type="caution">
    <text evidence="19">The sequence shown here is derived from an EMBL/GenBank/DDBJ whole genome shotgun (WGS) entry which is preliminary data.</text>
</comment>
<dbReference type="FunFam" id="1.10.510.10:FF:000010">
    <property type="entry name" value="Ribosomal protein S6 kinase"/>
    <property type="match status" value="1"/>
</dbReference>
<gene>
    <name evidence="19" type="ORF">Fcan01_15039</name>
</gene>
<evidence type="ECO:0000256" key="14">
    <source>
        <dbReference type="PIRSR" id="PIRSR000606-51"/>
    </source>
</evidence>
<dbReference type="EC" id="2.7.11.1" evidence="12"/>
<evidence type="ECO:0000313" key="19">
    <source>
        <dbReference type="EMBL" id="OXA50465.1"/>
    </source>
</evidence>
<feature type="active site" description="Proton acceptor" evidence="13">
    <location>
        <position position="585"/>
    </location>
</feature>
<keyword evidence="6" id="KW-0677">Repeat</keyword>
<evidence type="ECO:0000256" key="13">
    <source>
        <dbReference type="PIRSR" id="PIRSR000606-50"/>
    </source>
</evidence>
<dbReference type="InterPro" id="IPR000961">
    <property type="entry name" value="AGC-kinase_C"/>
</dbReference>
<evidence type="ECO:0000313" key="20">
    <source>
        <dbReference type="Proteomes" id="UP000198287"/>
    </source>
</evidence>
<evidence type="ECO:0000256" key="16">
    <source>
        <dbReference type="SAM" id="MobiDB-lite"/>
    </source>
</evidence>
<evidence type="ECO:0000259" key="17">
    <source>
        <dbReference type="PROSITE" id="PS50011"/>
    </source>
</evidence>
<dbReference type="AlphaFoldDB" id="A0A226DYC1"/>
<feature type="binding site" evidence="14 15">
    <location>
        <position position="129"/>
    </location>
    <ligand>
        <name>ATP</name>
        <dbReference type="ChEBI" id="CHEBI:30616"/>
    </ligand>
</feature>
<dbReference type="GO" id="GO:0000287">
    <property type="term" value="F:magnesium ion binding"/>
    <property type="evidence" value="ECO:0007669"/>
    <property type="project" value="InterPro"/>
</dbReference>
<feature type="domain" description="Protein kinase" evidence="17">
    <location>
        <begin position="97"/>
        <end position="353"/>
    </location>
</feature>
<dbReference type="GO" id="GO:0004674">
    <property type="term" value="F:protein serine/threonine kinase activity"/>
    <property type="evidence" value="ECO:0007669"/>
    <property type="project" value="UniProtKB-KW"/>
</dbReference>
<evidence type="ECO:0000256" key="3">
    <source>
        <dbReference type="ARBA" id="ARBA00022527"/>
    </source>
</evidence>
<feature type="compositionally biased region" description="Acidic residues" evidence="16">
    <location>
        <begin position="20"/>
        <end position="34"/>
    </location>
</feature>
<keyword evidence="20" id="KW-1185">Reference proteome</keyword>
<evidence type="ECO:0000256" key="12">
    <source>
        <dbReference type="PIRNR" id="PIRNR000606"/>
    </source>
</evidence>
<dbReference type="GO" id="GO:0106310">
    <property type="term" value="F:protein serine kinase activity"/>
    <property type="evidence" value="ECO:0007669"/>
    <property type="project" value="RHEA"/>
</dbReference>
<feature type="domain" description="Protein kinase" evidence="17">
    <location>
        <begin position="468"/>
        <end position="725"/>
    </location>
</feature>